<comment type="caution">
    <text evidence="2">The sequence shown here is derived from an EMBL/GenBank/DDBJ whole genome shotgun (WGS) entry which is preliminary data.</text>
</comment>
<gene>
    <name evidence="2" type="ORF">CR513_31498</name>
</gene>
<dbReference type="AlphaFoldDB" id="A0A371G975"/>
<keyword evidence="3" id="KW-1185">Reference proteome</keyword>
<proteinExistence type="predicted"/>
<reference evidence="2" key="1">
    <citation type="submission" date="2018-05" db="EMBL/GenBank/DDBJ databases">
        <title>Draft genome of Mucuna pruriens seed.</title>
        <authorList>
            <person name="Nnadi N.E."/>
            <person name="Vos R."/>
            <person name="Hasami M.H."/>
            <person name="Devisetty U.K."/>
            <person name="Aguiy J.C."/>
        </authorList>
    </citation>
    <scope>NUCLEOTIDE SEQUENCE [LARGE SCALE GENOMIC DNA]</scope>
    <source>
        <strain evidence="2">JCA_2017</strain>
    </source>
</reference>
<dbReference type="OrthoDB" id="1934635at2759"/>
<evidence type="ECO:0000256" key="1">
    <source>
        <dbReference type="SAM" id="MobiDB-lite"/>
    </source>
</evidence>
<dbReference type="EMBL" id="QJKJ01006339">
    <property type="protein sequence ID" value="RDX87085.1"/>
    <property type="molecule type" value="Genomic_DNA"/>
</dbReference>
<organism evidence="2 3">
    <name type="scientific">Mucuna pruriens</name>
    <name type="common">Velvet bean</name>
    <name type="synonym">Dolichos pruriens</name>
    <dbReference type="NCBI Taxonomy" id="157652"/>
    <lineage>
        <taxon>Eukaryota</taxon>
        <taxon>Viridiplantae</taxon>
        <taxon>Streptophyta</taxon>
        <taxon>Embryophyta</taxon>
        <taxon>Tracheophyta</taxon>
        <taxon>Spermatophyta</taxon>
        <taxon>Magnoliopsida</taxon>
        <taxon>eudicotyledons</taxon>
        <taxon>Gunneridae</taxon>
        <taxon>Pentapetalae</taxon>
        <taxon>rosids</taxon>
        <taxon>fabids</taxon>
        <taxon>Fabales</taxon>
        <taxon>Fabaceae</taxon>
        <taxon>Papilionoideae</taxon>
        <taxon>50 kb inversion clade</taxon>
        <taxon>NPAAA clade</taxon>
        <taxon>indigoferoid/millettioid clade</taxon>
        <taxon>Phaseoleae</taxon>
        <taxon>Mucuna</taxon>
    </lineage>
</organism>
<feature type="non-terminal residue" evidence="2">
    <location>
        <position position="1"/>
    </location>
</feature>
<protein>
    <submittedName>
        <fullName evidence="2">Uncharacterized protein</fullName>
    </submittedName>
</protein>
<accession>A0A371G975</accession>
<evidence type="ECO:0000313" key="2">
    <source>
        <dbReference type="EMBL" id="RDX87085.1"/>
    </source>
</evidence>
<feature type="region of interest" description="Disordered" evidence="1">
    <location>
        <begin position="1"/>
        <end position="20"/>
    </location>
</feature>
<evidence type="ECO:0000313" key="3">
    <source>
        <dbReference type="Proteomes" id="UP000257109"/>
    </source>
</evidence>
<name>A0A371G975_MUCPR</name>
<dbReference type="Proteomes" id="UP000257109">
    <property type="component" value="Unassembled WGS sequence"/>
</dbReference>
<sequence length="132" mass="15363">MREKKRKEDVASKESVHPKDLLSVQRTLSVRRKNDKKESEKGKERVVRKVLLAQKEPLYLLLSMCFHLSTHFPNLLIGFKQMLESIQDIFPKEISRGLSSITGIEHQRDFTMRATLPNQAAYRANLEESKKI</sequence>